<keyword evidence="4" id="KW-1185">Reference proteome</keyword>
<reference evidence="3 4" key="1">
    <citation type="submission" date="2016-06" db="EMBL/GenBank/DDBJ databases">
        <title>Three novel species with peptidoglycan cell walls form the new genus Lacunisphaera gen. nov. in the family Opitutaceae of the verrucomicrobial subdivision 4.</title>
        <authorList>
            <person name="Rast P."/>
            <person name="Gloeckner I."/>
            <person name="Jogler M."/>
            <person name="Boedeker C."/>
            <person name="Jeske O."/>
            <person name="Wiegand S."/>
            <person name="Reinhardt R."/>
            <person name="Schumann P."/>
            <person name="Rohde M."/>
            <person name="Spring S."/>
            <person name="Gloeckner F.O."/>
            <person name="Jogler C."/>
        </authorList>
    </citation>
    <scope>NUCLEOTIDE SEQUENCE [LARGE SCALE GENOMIC DNA]</scope>
    <source>
        <strain evidence="3 4">IG16b</strain>
    </source>
</reference>
<feature type="region of interest" description="Disordered" evidence="1">
    <location>
        <begin position="14"/>
        <end position="49"/>
    </location>
</feature>
<dbReference type="EMBL" id="CP016094">
    <property type="protein sequence ID" value="AOS46131.1"/>
    <property type="molecule type" value="Genomic_DNA"/>
</dbReference>
<name>A0A1D8AZ37_9BACT</name>
<keyword evidence="2" id="KW-0732">Signal</keyword>
<feature type="compositionally biased region" description="Basic and acidic residues" evidence="1">
    <location>
        <begin position="35"/>
        <end position="46"/>
    </location>
</feature>
<evidence type="ECO:0000256" key="2">
    <source>
        <dbReference type="SAM" id="SignalP"/>
    </source>
</evidence>
<feature type="chain" id="PRO_5009105387" evidence="2">
    <location>
        <begin position="20"/>
        <end position="95"/>
    </location>
</feature>
<dbReference type="Proteomes" id="UP000095228">
    <property type="component" value="Chromosome"/>
</dbReference>
<proteinExistence type="predicted"/>
<gene>
    <name evidence="3" type="ORF">Verru16b_03227</name>
</gene>
<dbReference type="AlphaFoldDB" id="A0A1D8AZ37"/>
<feature type="compositionally biased region" description="Polar residues" evidence="1">
    <location>
        <begin position="14"/>
        <end position="28"/>
    </location>
</feature>
<accession>A0A1D8AZ37</accession>
<protein>
    <submittedName>
        <fullName evidence="3">Uncharacterized protein</fullName>
    </submittedName>
</protein>
<organism evidence="3 4">
    <name type="scientific">Lacunisphaera limnophila</name>
    <dbReference type="NCBI Taxonomy" id="1838286"/>
    <lineage>
        <taxon>Bacteria</taxon>
        <taxon>Pseudomonadati</taxon>
        <taxon>Verrucomicrobiota</taxon>
        <taxon>Opitutia</taxon>
        <taxon>Opitutales</taxon>
        <taxon>Opitutaceae</taxon>
        <taxon>Lacunisphaera</taxon>
    </lineage>
</organism>
<dbReference type="STRING" id="1838286.Verru16b_03227"/>
<evidence type="ECO:0000313" key="3">
    <source>
        <dbReference type="EMBL" id="AOS46131.1"/>
    </source>
</evidence>
<dbReference type="KEGG" id="obg:Verru16b_03227"/>
<sequence>MLALWLCLASLTTTQPSRASEGQNSVTIKSGAEQPDGKPTKSDGPEARPVTHILKGNLSAAASPSADGSLIVEVPYDIFQTLQQASSVKVISHKQ</sequence>
<feature type="signal peptide" evidence="2">
    <location>
        <begin position="1"/>
        <end position="19"/>
    </location>
</feature>
<evidence type="ECO:0000313" key="4">
    <source>
        <dbReference type="Proteomes" id="UP000095228"/>
    </source>
</evidence>
<evidence type="ECO:0000256" key="1">
    <source>
        <dbReference type="SAM" id="MobiDB-lite"/>
    </source>
</evidence>